<dbReference type="PANTHER" id="PTHR33050">
    <property type="entry name" value="REVERSE TRANSCRIPTASE DOMAIN-CONTAINING PROTEIN"/>
    <property type="match status" value="1"/>
</dbReference>
<dbReference type="Proteomes" id="UP000716291">
    <property type="component" value="Unassembled WGS sequence"/>
</dbReference>
<accession>A0A9P7BKZ0</accession>
<reference evidence="1" key="1">
    <citation type="journal article" date="2020" name="Microb. Genom.">
        <title>Genetic diversity of clinical and environmental Mucorales isolates obtained from an investigation of mucormycosis cases among solid organ transplant recipients.</title>
        <authorList>
            <person name="Nguyen M.H."/>
            <person name="Kaul D."/>
            <person name="Muto C."/>
            <person name="Cheng S.J."/>
            <person name="Richter R.A."/>
            <person name="Bruno V.M."/>
            <person name="Liu G."/>
            <person name="Beyhan S."/>
            <person name="Sundermann A.J."/>
            <person name="Mounaud S."/>
            <person name="Pasculle A.W."/>
            <person name="Nierman W.C."/>
            <person name="Driscoll E."/>
            <person name="Cumbie R."/>
            <person name="Clancy C.J."/>
            <person name="Dupont C.L."/>
        </authorList>
    </citation>
    <scope>NUCLEOTIDE SEQUENCE</scope>
    <source>
        <strain evidence="1">GL11</strain>
    </source>
</reference>
<proteinExistence type="predicted"/>
<dbReference type="AlphaFoldDB" id="A0A9P7BKZ0"/>
<gene>
    <name evidence="1" type="ORF">G6F64_012992</name>
</gene>
<keyword evidence="2" id="KW-1185">Reference proteome</keyword>
<comment type="caution">
    <text evidence="1">The sequence shown here is derived from an EMBL/GenBank/DDBJ whole genome shotgun (WGS) entry which is preliminary data.</text>
</comment>
<dbReference type="SUPFAM" id="SSF53098">
    <property type="entry name" value="Ribonuclease H-like"/>
    <property type="match status" value="1"/>
</dbReference>
<evidence type="ECO:0008006" key="3">
    <source>
        <dbReference type="Google" id="ProtNLM"/>
    </source>
</evidence>
<dbReference type="PANTHER" id="PTHR33050:SF7">
    <property type="entry name" value="RIBONUCLEASE H"/>
    <property type="match status" value="1"/>
</dbReference>
<sequence length="264" mass="31104">MKTGQFSQIKHNIYYKNQVVKTDNDWDRSFPLDSPRLQELRWWYTNLQAWNSRSLLPNTPSQTIFVDASNTGWGYNRKGQRAHGYWTSEEAAQSINWRELKAAHLALKTFRIPNNTTVLIRTDNTTSLSYINKQGGIRSLPLLELATKVWNWCLQRSIMIQAQHISGIYNNIADLESRRTFFKNQWQIKPEIFQQINQLWGPHQVDLFADRTTRLLLKYVSWLPDPDAIHTDAFTLPWKHWTLPFANPPWNLISRVLQKIVVEQ</sequence>
<evidence type="ECO:0000313" key="1">
    <source>
        <dbReference type="EMBL" id="KAG1298086.1"/>
    </source>
</evidence>
<dbReference type="InterPro" id="IPR036397">
    <property type="entry name" value="RNaseH_sf"/>
</dbReference>
<protein>
    <recommendedName>
        <fullName evidence="3">RNase H type-1 domain-containing protein</fullName>
    </recommendedName>
</protein>
<organism evidence="1 2">
    <name type="scientific">Rhizopus oryzae</name>
    <name type="common">Mucormycosis agent</name>
    <name type="synonym">Rhizopus arrhizus var. delemar</name>
    <dbReference type="NCBI Taxonomy" id="64495"/>
    <lineage>
        <taxon>Eukaryota</taxon>
        <taxon>Fungi</taxon>
        <taxon>Fungi incertae sedis</taxon>
        <taxon>Mucoromycota</taxon>
        <taxon>Mucoromycotina</taxon>
        <taxon>Mucoromycetes</taxon>
        <taxon>Mucorales</taxon>
        <taxon>Mucorineae</taxon>
        <taxon>Rhizopodaceae</taxon>
        <taxon>Rhizopus</taxon>
    </lineage>
</organism>
<dbReference type="InterPro" id="IPR012337">
    <property type="entry name" value="RNaseH-like_sf"/>
</dbReference>
<name>A0A9P7BKZ0_RHIOR</name>
<dbReference type="EMBL" id="JAANQT010004602">
    <property type="protein sequence ID" value="KAG1298086.1"/>
    <property type="molecule type" value="Genomic_DNA"/>
</dbReference>
<dbReference type="GO" id="GO:0003676">
    <property type="term" value="F:nucleic acid binding"/>
    <property type="evidence" value="ECO:0007669"/>
    <property type="project" value="InterPro"/>
</dbReference>
<dbReference type="CDD" id="cd09275">
    <property type="entry name" value="RNase_HI_RT_DIRS1"/>
    <property type="match status" value="1"/>
</dbReference>
<evidence type="ECO:0000313" key="2">
    <source>
        <dbReference type="Proteomes" id="UP000716291"/>
    </source>
</evidence>
<dbReference type="Gene3D" id="3.30.420.10">
    <property type="entry name" value="Ribonuclease H-like superfamily/Ribonuclease H"/>
    <property type="match status" value="1"/>
</dbReference>
<dbReference type="InterPro" id="IPR052055">
    <property type="entry name" value="Hepadnavirus_pol/RT"/>
</dbReference>